<evidence type="ECO:0000313" key="2">
    <source>
        <dbReference type="EMBL" id="MBB3662737.1"/>
    </source>
</evidence>
<name>A0A839XJL3_9PSEU</name>
<evidence type="ECO:0000313" key="3">
    <source>
        <dbReference type="Proteomes" id="UP000564573"/>
    </source>
</evidence>
<gene>
    <name evidence="2" type="ORF">FB384_001641</name>
</gene>
<reference evidence="2 3" key="1">
    <citation type="submission" date="2020-08" db="EMBL/GenBank/DDBJ databases">
        <title>Sequencing the genomes of 1000 actinobacteria strains.</title>
        <authorList>
            <person name="Klenk H.-P."/>
        </authorList>
    </citation>
    <scope>NUCLEOTIDE SEQUENCE [LARGE SCALE GENOMIC DNA]</scope>
    <source>
        <strain evidence="2 3">DSM 45267</strain>
    </source>
</reference>
<sequence>MASTTTRGRPRGFDRDAALDRAHEKAGGVLEWTPPAVR</sequence>
<organism evidence="2 3">
    <name type="scientific">Prauserella sediminis</name>
    <dbReference type="NCBI Taxonomy" id="577680"/>
    <lineage>
        <taxon>Bacteria</taxon>
        <taxon>Bacillati</taxon>
        <taxon>Actinomycetota</taxon>
        <taxon>Actinomycetes</taxon>
        <taxon>Pseudonocardiales</taxon>
        <taxon>Pseudonocardiaceae</taxon>
        <taxon>Prauserella</taxon>
        <taxon>Prauserella salsuginis group</taxon>
    </lineage>
</organism>
<protein>
    <submittedName>
        <fullName evidence="2">Uncharacterized protein</fullName>
    </submittedName>
</protein>
<dbReference type="Proteomes" id="UP000564573">
    <property type="component" value="Unassembled WGS sequence"/>
</dbReference>
<dbReference type="AlphaFoldDB" id="A0A839XJL3"/>
<keyword evidence="3" id="KW-1185">Reference proteome</keyword>
<feature type="compositionally biased region" description="Basic and acidic residues" evidence="1">
    <location>
        <begin position="11"/>
        <end position="26"/>
    </location>
</feature>
<feature type="region of interest" description="Disordered" evidence="1">
    <location>
        <begin position="1"/>
        <end position="38"/>
    </location>
</feature>
<proteinExistence type="predicted"/>
<accession>A0A839XJL3</accession>
<comment type="caution">
    <text evidence="2">The sequence shown here is derived from an EMBL/GenBank/DDBJ whole genome shotgun (WGS) entry which is preliminary data.</text>
</comment>
<dbReference type="EMBL" id="JACIBS010000001">
    <property type="protein sequence ID" value="MBB3662737.1"/>
    <property type="molecule type" value="Genomic_DNA"/>
</dbReference>
<evidence type="ECO:0000256" key="1">
    <source>
        <dbReference type="SAM" id="MobiDB-lite"/>
    </source>
</evidence>